<evidence type="ECO:0000256" key="5">
    <source>
        <dbReference type="ARBA" id="ARBA00022679"/>
    </source>
</evidence>
<feature type="domain" description="Tetrapyrrole methylase" evidence="11">
    <location>
        <begin position="5"/>
        <end position="218"/>
    </location>
</feature>
<dbReference type="GO" id="GO:0019354">
    <property type="term" value="P:siroheme biosynthetic process"/>
    <property type="evidence" value="ECO:0007669"/>
    <property type="project" value="UniProtKB-UniPathway"/>
</dbReference>
<dbReference type="Pfam" id="PF00590">
    <property type="entry name" value="TP_methylase"/>
    <property type="match status" value="1"/>
</dbReference>
<dbReference type="GO" id="GO:0004852">
    <property type="term" value="F:uroporphyrinogen-III synthase activity"/>
    <property type="evidence" value="ECO:0007669"/>
    <property type="project" value="InterPro"/>
</dbReference>
<dbReference type="InterPro" id="IPR014777">
    <property type="entry name" value="4pyrrole_Mease_sub1"/>
</dbReference>
<sequence length="515" mass="54942">MKKGKVYLVGAGPGDPDLITAKGLKLLRRADVIVYDQLAAPDLLKEARPDANLVYVGKKAGEHTLPQESINQLLVAKAKSGHLVVRLKGGDPFVFGRGGEEAEALAAAGLPFEVVPGVTSAVAVPAYAGIPVTHRGLASLVTFITGHEDPTKAESDIPWGILGKIRGTLVFLMGVKNLAENCRHLMEGGKPAHTPAALIQSGTLPNQRTVTGTLGEIAAKAKEADIRAPAVLVVGEVVRLRDRLAWWEKRPLWGKVAVVTRTREQASALVELLTEAGARCLEVPTLELAPPDDFGPLDQALDKLGGYQWIVFTSANGVIAFMKRLFEKGRDVRALGRAKLAAIGPATAEALRGYALVADVVPARFVAEDLAESLLPRLEPGSRVLLARAQQAREVLPETLTQYGVEVEVVPVYQTMIPVAVPPEAMAYLEAGKVDILTFTSSATVHNLAVLLGKQIFQALARKAVVAAIGPVTAATLEEYGITAQVQPQDYTIPALVEAIIDYFEKQPEKLPSKA</sequence>
<evidence type="ECO:0000256" key="7">
    <source>
        <dbReference type="ARBA" id="ARBA00023244"/>
    </source>
</evidence>
<dbReference type="AlphaFoldDB" id="A0A7C3SM87"/>
<dbReference type="PANTHER" id="PTHR45790">
    <property type="entry name" value="SIROHEME SYNTHASE-RELATED"/>
    <property type="match status" value="1"/>
</dbReference>
<dbReference type="EC" id="2.1.1.107" evidence="2"/>
<gene>
    <name evidence="13" type="primary">cobA</name>
    <name evidence="13" type="ORF">ENV62_10885</name>
</gene>
<comment type="caution">
    <text evidence="13">The sequence shown here is derived from an EMBL/GenBank/DDBJ whole genome shotgun (WGS) entry which is preliminary data.</text>
</comment>
<keyword evidence="5 10" id="KW-0808">Transferase</keyword>
<dbReference type="Gene3D" id="3.30.950.10">
    <property type="entry name" value="Methyltransferase, Cobalt-precorrin-4 Transmethylase, Domain 2"/>
    <property type="match status" value="1"/>
</dbReference>
<dbReference type="Pfam" id="PF02602">
    <property type="entry name" value="HEM4"/>
    <property type="match status" value="1"/>
</dbReference>
<dbReference type="SUPFAM" id="SSF53790">
    <property type="entry name" value="Tetrapyrrole methylase"/>
    <property type="match status" value="1"/>
</dbReference>
<keyword evidence="4 10" id="KW-0489">Methyltransferase</keyword>
<dbReference type="NCBIfam" id="NF004790">
    <property type="entry name" value="PRK06136.1"/>
    <property type="match status" value="1"/>
</dbReference>
<dbReference type="GO" id="GO:0032259">
    <property type="term" value="P:methylation"/>
    <property type="evidence" value="ECO:0007669"/>
    <property type="project" value="UniProtKB-KW"/>
</dbReference>
<comment type="similarity">
    <text evidence="1 10">Belongs to the precorrin methyltransferase family.</text>
</comment>
<evidence type="ECO:0000256" key="6">
    <source>
        <dbReference type="ARBA" id="ARBA00022691"/>
    </source>
</evidence>
<keyword evidence="7" id="KW-0627">Porphyrin biosynthesis</keyword>
<dbReference type="PANTHER" id="PTHR45790:SF3">
    <property type="entry name" value="S-ADENOSYL-L-METHIONINE-DEPENDENT UROPORPHYRINOGEN III METHYLTRANSFERASE, CHLOROPLASTIC"/>
    <property type="match status" value="1"/>
</dbReference>
<dbReference type="PROSITE" id="PS00840">
    <property type="entry name" value="SUMT_2"/>
    <property type="match status" value="1"/>
</dbReference>
<dbReference type="CDD" id="cd06578">
    <property type="entry name" value="HemD"/>
    <property type="match status" value="1"/>
</dbReference>
<evidence type="ECO:0000256" key="9">
    <source>
        <dbReference type="ARBA" id="ARBA00060548"/>
    </source>
</evidence>
<comment type="pathway">
    <text evidence="8">Porphyrin-containing compound metabolism; siroheme biosynthesis; precorrin-2 from uroporphyrinogen III: step 1/1.</text>
</comment>
<evidence type="ECO:0000313" key="13">
    <source>
        <dbReference type="EMBL" id="HGB15725.1"/>
    </source>
</evidence>
<protein>
    <recommendedName>
        <fullName evidence="2">uroporphyrinogen-III C-methyltransferase</fullName>
        <ecNumber evidence="2">2.1.1.107</ecNumber>
    </recommendedName>
</protein>
<dbReference type="Gene3D" id="3.40.50.10090">
    <property type="match status" value="2"/>
</dbReference>
<evidence type="ECO:0000256" key="2">
    <source>
        <dbReference type="ARBA" id="ARBA00012162"/>
    </source>
</evidence>
<evidence type="ECO:0000256" key="4">
    <source>
        <dbReference type="ARBA" id="ARBA00022603"/>
    </source>
</evidence>
<keyword evidence="6" id="KW-0949">S-adenosyl-L-methionine</keyword>
<feature type="domain" description="Tetrapyrrole biosynthesis uroporphyrinogen III synthase" evidence="12">
    <location>
        <begin position="268"/>
        <end position="498"/>
    </location>
</feature>
<evidence type="ECO:0000259" key="11">
    <source>
        <dbReference type="Pfam" id="PF00590"/>
    </source>
</evidence>
<dbReference type="InterPro" id="IPR000878">
    <property type="entry name" value="4pyrrol_Mease"/>
</dbReference>
<dbReference type="FunFam" id="3.40.1010.10:FF:000001">
    <property type="entry name" value="Siroheme synthase"/>
    <property type="match status" value="1"/>
</dbReference>
<dbReference type="InterPro" id="IPR003754">
    <property type="entry name" value="4pyrrol_synth_uPrphyn_synth"/>
</dbReference>
<dbReference type="InterPro" id="IPR014776">
    <property type="entry name" value="4pyrrole_Mease_sub2"/>
</dbReference>
<comment type="pathway">
    <text evidence="9">Cofactor biosynthesis; adenosylcobalamin biosynthesis; precorrin-2 from uroporphyrinogen III: step 1/1.</text>
</comment>
<evidence type="ECO:0000256" key="8">
    <source>
        <dbReference type="ARBA" id="ARBA00025705"/>
    </source>
</evidence>
<dbReference type="UniPathway" id="UPA00262">
    <property type="reaction ID" value="UER00211"/>
</dbReference>
<name>A0A7C3SM87_9BACT</name>
<dbReference type="FunFam" id="3.30.950.10:FF:000001">
    <property type="entry name" value="Siroheme synthase"/>
    <property type="match status" value="1"/>
</dbReference>
<dbReference type="InterPro" id="IPR050161">
    <property type="entry name" value="Siro_Cobalamin_biosynth"/>
</dbReference>
<dbReference type="InterPro" id="IPR006366">
    <property type="entry name" value="CobA/CysG_C"/>
</dbReference>
<dbReference type="GO" id="GO:0004851">
    <property type="term" value="F:uroporphyrin-III C-methyltransferase activity"/>
    <property type="evidence" value="ECO:0007669"/>
    <property type="project" value="UniProtKB-EC"/>
</dbReference>
<evidence type="ECO:0000259" key="12">
    <source>
        <dbReference type="Pfam" id="PF02602"/>
    </source>
</evidence>
<accession>A0A7C3SM87</accession>
<keyword evidence="3" id="KW-0169">Cobalamin biosynthesis</keyword>
<proteinExistence type="inferred from homology"/>
<dbReference type="InterPro" id="IPR035996">
    <property type="entry name" value="4pyrrol_Methylase_sf"/>
</dbReference>
<reference evidence="13" key="1">
    <citation type="journal article" date="2020" name="mSystems">
        <title>Genome- and Community-Level Interaction Insights into Carbon Utilization and Element Cycling Functions of Hydrothermarchaeota in Hydrothermal Sediment.</title>
        <authorList>
            <person name="Zhou Z."/>
            <person name="Liu Y."/>
            <person name="Xu W."/>
            <person name="Pan J."/>
            <person name="Luo Z.H."/>
            <person name="Li M."/>
        </authorList>
    </citation>
    <scope>NUCLEOTIDE SEQUENCE [LARGE SCALE GENOMIC DNA]</scope>
    <source>
        <strain evidence="13">SpSt-776</strain>
    </source>
</reference>
<organism evidence="13">
    <name type="scientific">Desulfobacca acetoxidans</name>
    <dbReference type="NCBI Taxonomy" id="60893"/>
    <lineage>
        <taxon>Bacteria</taxon>
        <taxon>Pseudomonadati</taxon>
        <taxon>Thermodesulfobacteriota</taxon>
        <taxon>Desulfobaccia</taxon>
        <taxon>Desulfobaccales</taxon>
        <taxon>Desulfobaccaceae</taxon>
        <taxon>Desulfobacca</taxon>
    </lineage>
</organism>
<dbReference type="GO" id="GO:0009236">
    <property type="term" value="P:cobalamin biosynthetic process"/>
    <property type="evidence" value="ECO:0007669"/>
    <property type="project" value="UniProtKB-KW"/>
</dbReference>
<dbReference type="CDD" id="cd11642">
    <property type="entry name" value="SUMT"/>
    <property type="match status" value="1"/>
</dbReference>
<dbReference type="InterPro" id="IPR036108">
    <property type="entry name" value="4pyrrol_syn_uPrphyn_synt_sf"/>
</dbReference>
<dbReference type="EMBL" id="DTHB01000060">
    <property type="protein sequence ID" value="HGB15725.1"/>
    <property type="molecule type" value="Genomic_DNA"/>
</dbReference>
<evidence type="ECO:0000256" key="10">
    <source>
        <dbReference type="RuleBase" id="RU003960"/>
    </source>
</evidence>
<dbReference type="Gene3D" id="3.40.1010.10">
    <property type="entry name" value="Cobalt-precorrin-4 Transmethylase, Domain 1"/>
    <property type="match status" value="1"/>
</dbReference>
<evidence type="ECO:0000256" key="3">
    <source>
        <dbReference type="ARBA" id="ARBA00022573"/>
    </source>
</evidence>
<evidence type="ECO:0000256" key="1">
    <source>
        <dbReference type="ARBA" id="ARBA00005879"/>
    </source>
</evidence>
<dbReference type="SUPFAM" id="SSF69618">
    <property type="entry name" value="HemD-like"/>
    <property type="match status" value="1"/>
</dbReference>
<dbReference type="InterPro" id="IPR003043">
    <property type="entry name" value="Uropor_MeTrfase_CS"/>
</dbReference>
<dbReference type="NCBIfam" id="TIGR01469">
    <property type="entry name" value="cobA_cysG_Cterm"/>
    <property type="match status" value="1"/>
</dbReference>